<feature type="binding site" evidence="4">
    <location>
        <position position="93"/>
    </location>
    <ligand>
        <name>Ca(2+)</name>
        <dbReference type="ChEBI" id="CHEBI:29108"/>
        <label>2</label>
    </ligand>
</feature>
<evidence type="ECO:0000256" key="5">
    <source>
        <dbReference type="RuleBase" id="RU368048"/>
    </source>
</evidence>
<dbReference type="InterPro" id="IPR002048">
    <property type="entry name" value="EF_hand_dom"/>
</dbReference>
<dbReference type="GO" id="GO:0005509">
    <property type="term" value="F:calcium ion binding"/>
    <property type="evidence" value="ECO:0007669"/>
    <property type="project" value="UniProtKB-UniRule"/>
</dbReference>
<reference evidence="7" key="2">
    <citation type="submission" date="2025-09" db="UniProtKB">
        <authorList>
            <consortium name="Ensembl"/>
        </authorList>
    </citation>
    <scope>IDENTIFICATION</scope>
</reference>
<dbReference type="Ensembl" id="ENSGMOT00000035936.1">
    <property type="protein sequence ID" value="ENSGMOP00000037512.1"/>
    <property type="gene ID" value="ENSGMOG00000009712.2"/>
</dbReference>
<name>A0A8C5AVY3_GADMO</name>
<feature type="domain" description="EF-hand" evidence="6">
    <location>
        <begin position="39"/>
        <end position="74"/>
    </location>
</feature>
<gene>
    <name evidence="7" type="primary">pvalb7</name>
</gene>
<accession>A0A8C5AVY3</accession>
<dbReference type="PANTHER" id="PTHR11653:SF21">
    <property type="entry name" value="PARVALBUMIN-7"/>
    <property type="match status" value="1"/>
</dbReference>
<evidence type="ECO:0000256" key="2">
    <source>
        <dbReference type="ARBA" id="ARBA00022723"/>
    </source>
</evidence>
<evidence type="ECO:0000313" key="8">
    <source>
        <dbReference type="Proteomes" id="UP000694546"/>
    </source>
</evidence>
<feature type="binding site" evidence="4">
    <location>
        <position position="63"/>
    </location>
    <ligand>
        <name>Ca(2+)</name>
        <dbReference type="ChEBI" id="CHEBI:29108"/>
        <label>1</label>
    </ligand>
</feature>
<keyword evidence="8" id="KW-1185">Reference proteome</keyword>
<protein>
    <recommendedName>
        <fullName evidence="5">Parvalbumin</fullName>
    </recommendedName>
</protein>
<dbReference type="InterPro" id="IPR018247">
    <property type="entry name" value="EF_Hand_1_Ca_BS"/>
</dbReference>
<comment type="similarity">
    <text evidence="1 5">Belongs to the parvalbumin family.</text>
</comment>
<sequence>MAMTDLLKAEDIKKALDAFAVADSFDHRKFFELVGMRAMEADSVNKVFQALDVDASGYIEEEELKFVLKGFSEEGRDLTDAETKKFLDAADKDGDGKIGMDGTEARGYRPLHC</sequence>
<dbReference type="InterPro" id="IPR011992">
    <property type="entry name" value="EF-hand-dom_pair"/>
</dbReference>
<keyword evidence="2 4" id="KW-0479">Metal-binding</keyword>
<dbReference type="SUPFAM" id="SSF47473">
    <property type="entry name" value="EF-hand"/>
    <property type="match status" value="1"/>
</dbReference>
<dbReference type="GO" id="GO:0005737">
    <property type="term" value="C:cytoplasm"/>
    <property type="evidence" value="ECO:0007669"/>
    <property type="project" value="TreeGrafter"/>
</dbReference>
<dbReference type="SMART" id="SM00054">
    <property type="entry name" value="EFh"/>
    <property type="match status" value="1"/>
</dbReference>
<dbReference type="PROSITE" id="PS50222">
    <property type="entry name" value="EF_HAND_2"/>
    <property type="match status" value="1"/>
</dbReference>
<proteinExistence type="inferred from homology"/>
<feature type="binding site" evidence="4">
    <location>
        <position position="58"/>
    </location>
    <ligand>
        <name>Ca(2+)</name>
        <dbReference type="ChEBI" id="CHEBI:29108"/>
        <label>1</label>
    </ligand>
</feature>
<feature type="binding site" evidence="4">
    <location>
        <position position="56"/>
    </location>
    <ligand>
        <name>Ca(2+)</name>
        <dbReference type="ChEBI" id="CHEBI:29108"/>
        <label>1</label>
    </ligand>
</feature>
<evidence type="ECO:0000259" key="6">
    <source>
        <dbReference type="PROSITE" id="PS50222"/>
    </source>
</evidence>
<dbReference type="Proteomes" id="UP000694546">
    <property type="component" value="Chromosome 3"/>
</dbReference>
<evidence type="ECO:0000256" key="3">
    <source>
        <dbReference type="ARBA" id="ARBA00022837"/>
    </source>
</evidence>
<organism evidence="7 8">
    <name type="scientific">Gadus morhua</name>
    <name type="common">Atlantic cod</name>
    <dbReference type="NCBI Taxonomy" id="8049"/>
    <lineage>
        <taxon>Eukaryota</taxon>
        <taxon>Metazoa</taxon>
        <taxon>Chordata</taxon>
        <taxon>Craniata</taxon>
        <taxon>Vertebrata</taxon>
        <taxon>Euteleostomi</taxon>
        <taxon>Actinopterygii</taxon>
        <taxon>Neopterygii</taxon>
        <taxon>Teleostei</taxon>
        <taxon>Neoteleostei</taxon>
        <taxon>Acanthomorphata</taxon>
        <taxon>Zeiogadaria</taxon>
        <taxon>Gadariae</taxon>
        <taxon>Gadiformes</taxon>
        <taxon>Gadoidei</taxon>
        <taxon>Gadidae</taxon>
        <taxon>Gadus</taxon>
    </lineage>
</organism>
<evidence type="ECO:0000256" key="1">
    <source>
        <dbReference type="ARBA" id="ARBA00009753"/>
    </source>
</evidence>
<dbReference type="PROSITE" id="PS00018">
    <property type="entry name" value="EF_HAND_1"/>
    <property type="match status" value="1"/>
</dbReference>
<evidence type="ECO:0000313" key="7">
    <source>
        <dbReference type="Ensembl" id="ENSGMOP00000037512.1"/>
    </source>
</evidence>
<dbReference type="Pfam" id="PF13499">
    <property type="entry name" value="EF-hand_7"/>
    <property type="match status" value="1"/>
</dbReference>
<dbReference type="PANTHER" id="PTHR11653">
    <property type="entry name" value="PARVALBUMIN ALPHA"/>
    <property type="match status" value="1"/>
</dbReference>
<comment type="function">
    <text evidence="5">In muscle, parvalbumin is thought to be involved in relaxation after contraction. It binds two calcium ions.</text>
</comment>
<dbReference type="InterPro" id="IPR008080">
    <property type="entry name" value="Parvalbumin"/>
</dbReference>
<dbReference type="AlphaFoldDB" id="A0A8C5AVY3"/>
<dbReference type="Gene3D" id="1.10.238.10">
    <property type="entry name" value="EF-hand"/>
    <property type="match status" value="1"/>
</dbReference>
<keyword evidence="3 4" id="KW-0106">Calcium</keyword>
<feature type="binding site" evidence="4">
    <location>
        <position position="52"/>
    </location>
    <ligand>
        <name>Ca(2+)</name>
        <dbReference type="ChEBI" id="CHEBI:29108"/>
        <label>1</label>
    </ligand>
</feature>
<dbReference type="OMA" id="FEMVGMR"/>
<feature type="binding site" evidence="4">
    <location>
        <position position="97"/>
    </location>
    <ligand>
        <name>Ca(2+)</name>
        <dbReference type="ChEBI" id="CHEBI:29108"/>
        <label>2</label>
    </ligand>
</feature>
<dbReference type="GeneTree" id="ENSGT00940000159653"/>
<feature type="binding site" evidence="4">
    <location>
        <position position="95"/>
    </location>
    <ligand>
        <name>Ca(2+)</name>
        <dbReference type="ChEBI" id="CHEBI:29108"/>
        <label>2</label>
    </ligand>
</feature>
<evidence type="ECO:0000256" key="4">
    <source>
        <dbReference type="PIRSR" id="PIRSR608080-1"/>
    </source>
</evidence>
<dbReference type="PRINTS" id="PR01697">
    <property type="entry name" value="PARVALBUMIN"/>
</dbReference>
<feature type="binding site" evidence="4">
    <location>
        <position position="54"/>
    </location>
    <ligand>
        <name>Ca(2+)</name>
        <dbReference type="ChEBI" id="CHEBI:29108"/>
        <label>1</label>
    </ligand>
</feature>
<reference evidence="7" key="1">
    <citation type="submission" date="2025-08" db="UniProtKB">
        <authorList>
            <consortium name="Ensembl"/>
        </authorList>
    </citation>
    <scope>IDENTIFICATION</scope>
</reference>
<feature type="binding site" evidence="4">
    <location>
        <position position="91"/>
    </location>
    <ligand>
        <name>Ca(2+)</name>
        <dbReference type="ChEBI" id="CHEBI:29108"/>
        <label>2</label>
    </ligand>
</feature>